<comment type="caution">
    <text evidence="2">The sequence shown here is derived from an EMBL/GenBank/DDBJ whole genome shotgun (WGS) entry which is preliminary data.</text>
</comment>
<evidence type="ECO:0000259" key="1">
    <source>
        <dbReference type="Pfam" id="PF16206"/>
    </source>
</evidence>
<protein>
    <recommendedName>
        <fullName evidence="1">Mon2 C-terminal domain-containing protein</fullName>
    </recommendedName>
</protein>
<dbReference type="InterPro" id="IPR032817">
    <property type="entry name" value="Mon2_C"/>
</dbReference>
<evidence type="ECO:0000313" key="2">
    <source>
        <dbReference type="EMBL" id="TPX40071.1"/>
    </source>
</evidence>
<dbReference type="InterPro" id="IPR016024">
    <property type="entry name" value="ARM-type_fold"/>
</dbReference>
<dbReference type="STRING" id="246404.A0A507CK31"/>
<dbReference type="AlphaFoldDB" id="A0A507CK31"/>
<feature type="domain" description="Mon2 C-terminal" evidence="1">
    <location>
        <begin position="2"/>
        <end position="173"/>
    </location>
</feature>
<reference evidence="2 3" key="1">
    <citation type="journal article" date="2019" name="Sci. Rep.">
        <title>Comparative genomics of chytrid fungi reveal insights into the obligate biotrophic and pathogenic lifestyle of Synchytrium endobioticum.</title>
        <authorList>
            <person name="van de Vossenberg B.T.L.H."/>
            <person name="Warris S."/>
            <person name="Nguyen H.D.T."/>
            <person name="van Gent-Pelzer M.P.E."/>
            <person name="Joly D.L."/>
            <person name="van de Geest H.C."/>
            <person name="Bonants P.J.M."/>
            <person name="Smith D.S."/>
            <person name="Levesque C.A."/>
            <person name="van der Lee T.A.J."/>
        </authorList>
    </citation>
    <scope>NUCLEOTIDE SEQUENCE [LARGE SCALE GENOMIC DNA]</scope>
    <source>
        <strain evidence="2 3">CBS 675.73</strain>
    </source>
</reference>
<keyword evidence="3" id="KW-1185">Reference proteome</keyword>
<organism evidence="2 3">
    <name type="scientific">Chytriomyces confervae</name>
    <dbReference type="NCBI Taxonomy" id="246404"/>
    <lineage>
        <taxon>Eukaryota</taxon>
        <taxon>Fungi</taxon>
        <taxon>Fungi incertae sedis</taxon>
        <taxon>Chytridiomycota</taxon>
        <taxon>Chytridiomycota incertae sedis</taxon>
        <taxon>Chytridiomycetes</taxon>
        <taxon>Chytridiales</taxon>
        <taxon>Chytriomycetaceae</taxon>
        <taxon>Chytriomyces</taxon>
    </lineage>
</organism>
<dbReference type="EMBL" id="QEAP01001858">
    <property type="protein sequence ID" value="TPX40071.1"/>
    <property type="molecule type" value="Genomic_DNA"/>
</dbReference>
<accession>A0A507CK31</accession>
<proteinExistence type="predicted"/>
<name>A0A507CK31_9FUNG</name>
<evidence type="ECO:0000313" key="3">
    <source>
        <dbReference type="Proteomes" id="UP000320333"/>
    </source>
</evidence>
<dbReference type="SUPFAM" id="SSF48371">
    <property type="entry name" value="ARM repeat"/>
    <property type="match status" value="1"/>
</dbReference>
<dbReference type="Pfam" id="PF16206">
    <property type="entry name" value="Mon2_C"/>
    <property type="match status" value="2"/>
</dbReference>
<feature type="domain" description="Mon2 C-terminal" evidence="1">
    <location>
        <begin position="262"/>
        <end position="408"/>
    </location>
</feature>
<dbReference type="OrthoDB" id="294853at2759"/>
<gene>
    <name evidence="2" type="ORF">CcCBS67573_g10642</name>
</gene>
<dbReference type="Proteomes" id="UP000320333">
    <property type="component" value="Unassembled WGS sequence"/>
</dbReference>
<sequence>MDMLWMHLLGHLSQLCSDLRPEVRNSANQTIFKTISINGKRLTLEAWDECIWNILFPLLERVKISSEQSEHFSHTAGAAGSVASTPISGTISASGIPINPNDSPAKFWNETKTLTLTGITNLLIQFFPVLIDLESSFEKAWTLFLDYIRSWALKGSPEVAAAAIKCFKLLVRYPKDLVRATPSKYRTDNILDLDNMSPYQEAAFTIITGTTPDLSLIPGASELILLSVSGFIRLPFVRLQTLSDDDLQSARLQPQTGGMEKGFTYMALAKRSIQTVVTLFEKHGSQASVYSGGIFESILACFDVPMRAKYDCPAPGLKDSTPLWRVAANSAMALVILGLRSLDALSRDLPNNILTGIYSQILDTFDGFLLPQSSPDASISSDELDVATDFDISIFETFETDVLLHLGQLHVSDALVKDHIQIICRASRLYKSHMSSLADISFSSQKGSMSALIDTKQSSIKRLASNEPSSAFNTRASRISVTSTTKTMGRMNLGTDVMPLGREKFSKVCLASLLKLCSDELNDLKDVRYRIATIAAPVVLDKMRDIIKSYASDRPLYGKLPLPRIRSEEILIVLSNLRDLQMRVGILHELVSEDKIREFVVPIF</sequence>